<comment type="caution">
    <text evidence="6">The sequence shown here is derived from an EMBL/GenBank/DDBJ whole genome shotgun (WGS) entry which is preliminary data.</text>
</comment>
<dbReference type="Proteomes" id="UP000251314">
    <property type="component" value="Unassembled WGS sequence"/>
</dbReference>
<evidence type="ECO:0000313" key="5">
    <source>
        <dbReference type="EMBL" id="KAG6945205.1"/>
    </source>
</evidence>
<dbReference type="EMBL" id="RCMI01000229">
    <property type="protein sequence ID" value="KAG2924225.1"/>
    <property type="molecule type" value="Genomic_DNA"/>
</dbReference>
<proteinExistence type="predicted"/>
<dbReference type="EMBL" id="RCMV01001960">
    <property type="protein sequence ID" value="KAG3205342.1"/>
    <property type="molecule type" value="Genomic_DNA"/>
</dbReference>
<evidence type="ECO:0000313" key="1">
    <source>
        <dbReference type="EMBL" id="KAG2820850.1"/>
    </source>
</evidence>
<dbReference type="OrthoDB" id="10276479at2759"/>
<protein>
    <submittedName>
        <fullName evidence="6">Uncharacterized protein</fullName>
    </submittedName>
</protein>
<dbReference type="Proteomes" id="UP000736787">
    <property type="component" value="Unassembled WGS sequence"/>
</dbReference>
<evidence type="ECO:0000313" key="3">
    <source>
        <dbReference type="EMBL" id="KAG2941437.1"/>
    </source>
</evidence>
<dbReference type="EMBL" id="RCMG01001740">
    <property type="protein sequence ID" value="KAG2820850.1"/>
    <property type="molecule type" value="Genomic_DNA"/>
</dbReference>
<accession>A0A329S6H9</accession>
<evidence type="ECO:0000313" key="2">
    <source>
        <dbReference type="EMBL" id="KAG2924225.1"/>
    </source>
</evidence>
<sequence length="124" mass="14035">MLRAVLLVNLSYWKNYKFACLMTLYRRGVDGGAVVKGVVNFGGVSMSPGSARQVEWSRPHQKLPLVPLHGRTEDPESQWGADNHSFVEVPAADILYKVLPDPTNPTEARENLHIDVWRMYRDIS</sequence>
<dbReference type="EMBL" id="RCMK01000245">
    <property type="protein sequence ID" value="KAG2941437.1"/>
    <property type="molecule type" value="Genomic_DNA"/>
</dbReference>
<evidence type="ECO:0000313" key="4">
    <source>
        <dbReference type="EMBL" id="KAG3205342.1"/>
    </source>
</evidence>
<evidence type="ECO:0000313" key="6">
    <source>
        <dbReference type="EMBL" id="RAW32513.1"/>
    </source>
</evidence>
<dbReference type="Proteomes" id="UP000774804">
    <property type="component" value="Unassembled WGS sequence"/>
</dbReference>
<dbReference type="VEuPathDB" id="FungiDB:PC110_g11155"/>
<dbReference type="Proteomes" id="UP000735874">
    <property type="component" value="Unassembled WGS sequence"/>
</dbReference>
<dbReference type="EMBL" id="JAENGZ010002020">
    <property type="protein sequence ID" value="KAG6945205.1"/>
    <property type="molecule type" value="Genomic_DNA"/>
</dbReference>
<gene>
    <name evidence="5" type="ORF">JG687_00017423</name>
    <name evidence="6" type="ORF">PC110_g11155</name>
    <name evidence="1" type="ORF">PC113_g22554</name>
    <name evidence="2" type="ORF">PC115_g8725</name>
    <name evidence="3" type="ORF">PC117_g10241</name>
    <name evidence="4" type="ORF">PC129_g22146</name>
</gene>
<dbReference type="EMBL" id="MJFZ01000274">
    <property type="protein sequence ID" value="RAW32513.1"/>
    <property type="molecule type" value="Genomic_DNA"/>
</dbReference>
<organism evidence="6 7">
    <name type="scientific">Phytophthora cactorum</name>
    <dbReference type="NCBI Taxonomy" id="29920"/>
    <lineage>
        <taxon>Eukaryota</taxon>
        <taxon>Sar</taxon>
        <taxon>Stramenopiles</taxon>
        <taxon>Oomycota</taxon>
        <taxon>Peronosporomycetes</taxon>
        <taxon>Peronosporales</taxon>
        <taxon>Peronosporaceae</taxon>
        <taxon>Phytophthora</taxon>
    </lineage>
</organism>
<dbReference type="Proteomes" id="UP000688947">
    <property type="component" value="Unassembled WGS sequence"/>
</dbReference>
<name>A0A329S6H9_9STRA</name>
<keyword evidence="7" id="KW-1185">Reference proteome</keyword>
<reference evidence="5" key="3">
    <citation type="submission" date="2021-01" db="EMBL/GenBank/DDBJ databases">
        <title>Phytophthora aleatoria, a newly-described species from Pinus radiata is distinct from Phytophthora cactorum isolates based on comparative genomics.</title>
        <authorList>
            <person name="Mcdougal R."/>
            <person name="Panda P."/>
            <person name="Williams N."/>
            <person name="Studholme D.J."/>
        </authorList>
    </citation>
    <scope>NUCLEOTIDE SEQUENCE</scope>
    <source>
        <strain evidence="5">NZFS 3830</strain>
    </source>
</reference>
<evidence type="ECO:0000313" key="7">
    <source>
        <dbReference type="Proteomes" id="UP000251314"/>
    </source>
</evidence>
<reference evidence="4" key="2">
    <citation type="submission" date="2018-05" db="EMBL/GenBank/DDBJ databases">
        <title>Effector identification in a new, highly contiguous assembly of the strawberry crown rot pathogen Phytophthora cactorum.</title>
        <authorList>
            <person name="Armitage A.D."/>
            <person name="Nellist C.F."/>
            <person name="Bates H."/>
            <person name="Vickerstaff R.J."/>
            <person name="Harrison R.J."/>
        </authorList>
    </citation>
    <scope>NUCLEOTIDE SEQUENCE</scope>
    <source>
        <strain evidence="1">15-7</strain>
        <strain evidence="2">4032</strain>
        <strain evidence="3">4040</strain>
        <strain evidence="4">P421</strain>
    </source>
</reference>
<dbReference type="AlphaFoldDB" id="A0A329S6H9"/>
<dbReference type="Proteomes" id="UP000760860">
    <property type="component" value="Unassembled WGS sequence"/>
</dbReference>
<reference evidence="6 7" key="1">
    <citation type="submission" date="2018-01" db="EMBL/GenBank/DDBJ databases">
        <title>Draft genome of the strawberry crown rot pathogen Phytophthora cactorum.</title>
        <authorList>
            <person name="Armitage A.D."/>
            <person name="Lysoe E."/>
            <person name="Nellist C.F."/>
            <person name="Harrison R.J."/>
            <person name="Brurberg M.B."/>
        </authorList>
    </citation>
    <scope>NUCLEOTIDE SEQUENCE [LARGE SCALE GENOMIC DNA]</scope>
    <source>
        <strain evidence="6 7">10300</strain>
    </source>
</reference>